<comment type="caution">
    <text evidence="1">The sequence shown here is derived from an EMBL/GenBank/DDBJ whole genome shotgun (WGS) entry which is preliminary data.</text>
</comment>
<dbReference type="VEuPathDB" id="GiardiaDB:GMRT_12549"/>
<reference evidence="1 2" key="1">
    <citation type="submission" date="2019-05" db="EMBL/GenBank/DDBJ databases">
        <title>The compact genome of Giardia muris reveals important steps in the evolution of intestinal protozoan parasites.</title>
        <authorList>
            <person name="Xu F."/>
            <person name="Jimenez-Gonzalez A."/>
            <person name="Einarsson E."/>
            <person name="Astvaldsson A."/>
            <person name="Peirasmaki D."/>
            <person name="Eckmann L."/>
            <person name="Andersson J.O."/>
            <person name="Svard S.G."/>
            <person name="Jerlstrom-Hultqvist J."/>
        </authorList>
    </citation>
    <scope>NUCLEOTIDE SEQUENCE [LARGE SCALE GENOMIC DNA]</scope>
    <source>
        <strain evidence="1 2">Roberts-Thomson</strain>
    </source>
</reference>
<organism evidence="1 2">
    <name type="scientific">Giardia muris</name>
    <dbReference type="NCBI Taxonomy" id="5742"/>
    <lineage>
        <taxon>Eukaryota</taxon>
        <taxon>Metamonada</taxon>
        <taxon>Diplomonadida</taxon>
        <taxon>Hexamitidae</taxon>
        <taxon>Giardiinae</taxon>
        <taxon>Giardia</taxon>
    </lineage>
</organism>
<evidence type="ECO:0000313" key="2">
    <source>
        <dbReference type="Proteomes" id="UP000315496"/>
    </source>
</evidence>
<dbReference type="AlphaFoldDB" id="A0A4Z1T5L0"/>
<accession>A0A4Z1T5L0</accession>
<sequence>MCVTASACFYARVAKIAARTESCLCLLLGKVAGDDTELGEVIGLNFGRSSPSLPKALGCALEVRRAFYSHLTVVGIISIGARNELLRSVVADCARLLSLSKPLLGVEYSLESPVEIRVLDEDSPVTLCAGPVDSLSLQALLGDNKPFAAVGPLLSETTREQVRRVLDGTVVEDVRQR</sequence>
<dbReference type="Proteomes" id="UP000315496">
    <property type="component" value="Chromosome 2"/>
</dbReference>
<dbReference type="EMBL" id="VDLU01000002">
    <property type="protein sequence ID" value="TNJ28417.1"/>
    <property type="molecule type" value="Genomic_DNA"/>
</dbReference>
<gene>
    <name evidence="1" type="ORF">GMRT_12549</name>
</gene>
<proteinExistence type="predicted"/>
<evidence type="ECO:0000313" key="1">
    <source>
        <dbReference type="EMBL" id="TNJ28417.1"/>
    </source>
</evidence>
<keyword evidence="2" id="KW-1185">Reference proteome</keyword>
<protein>
    <submittedName>
        <fullName evidence="1">Uncharacterized protein</fullName>
    </submittedName>
</protein>
<name>A0A4Z1T5L0_GIAMU</name>